<keyword evidence="3" id="KW-1185">Reference proteome</keyword>
<dbReference type="EMBL" id="MAHX01000007">
    <property type="protein sequence ID" value="OPC67615.1"/>
    <property type="molecule type" value="Genomic_DNA"/>
</dbReference>
<reference evidence="2 3" key="1">
    <citation type="submission" date="2016-06" db="EMBL/GenBank/DDBJ databases">
        <title>Revisiting the taxonomy of the Elizabethkingia Genus based on Whole-Genome Sequencing, Optical Mapping, and MALDI-TOF.</title>
        <authorList>
            <person name="Nicholson A.C."/>
        </authorList>
    </citation>
    <scope>NUCLEOTIDE SEQUENCE [LARGE SCALE GENOMIC DNA]</scope>
    <source>
        <strain evidence="2 3">G4070</strain>
    </source>
</reference>
<dbReference type="PANTHER" id="PTHR43792">
    <property type="entry name" value="GNAT FAMILY, PUTATIVE (AFU_ORTHOLOGUE AFUA_3G00765)-RELATED-RELATED"/>
    <property type="match status" value="1"/>
</dbReference>
<dbReference type="GO" id="GO:0016747">
    <property type="term" value="F:acyltransferase activity, transferring groups other than amino-acyl groups"/>
    <property type="evidence" value="ECO:0007669"/>
    <property type="project" value="InterPro"/>
</dbReference>
<dbReference type="Gene3D" id="3.40.630.30">
    <property type="match status" value="1"/>
</dbReference>
<evidence type="ECO:0000259" key="1">
    <source>
        <dbReference type="PROSITE" id="PS51186"/>
    </source>
</evidence>
<dbReference type="InterPro" id="IPR051531">
    <property type="entry name" value="N-acetyltransferase"/>
</dbReference>
<dbReference type="InterPro" id="IPR000182">
    <property type="entry name" value="GNAT_dom"/>
</dbReference>
<dbReference type="InterPro" id="IPR016181">
    <property type="entry name" value="Acyl_CoA_acyltransferase"/>
</dbReference>
<evidence type="ECO:0000313" key="3">
    <source>
        <dbReference type="Proteomes" id="UP000190813"/>
    </source>
</evidence>
<dbReference type="SUPFAM" id="SSF55729">
    <property type="entry name" value="Acyl-CoA N-acyltransferases (Nat)"/>
    <property type="match status" value="1"/>
</dbReference>
<dbReference type="Proteomes" id="UP000190813">
    <property type="component" value="Unassembled WGS sequence"/>
</dbReference>
<proteinExistence type="predicted"/>
<protein>
    <submittedName>
        <fullName evidence="2">GNAT family acetyltransferase</fullName>
    </submittedName>
</protein>
<comment type="caution">
    <text evidence="2">The sequence shown here is derived from an EMBL/GenBank/DDBJ whole genome shotgun (WGS) entry which is preliminary data.</text>
</comment>
<dbReference type="PROSITE" id="PS51186">
    <property type="entry name" value="GNAT"/>
    <property type="match status" value="1"/>
</dbReference>
<name>A0A1T3MSN0_9FLAO</name>
<feature type="domain" description="N-acetyltransferase" evidence="1">
    <location>
        <begin position="14"/>
        <end position="172"/>
    </location>
</feature>
<accession>A0A1T3MSN0</accession>
<organism evidence="2 3">
    <name type="scientific">Elizabethkingia occulta</name>
    <dbReference type="NCBI Taxonomy" id="1867263"/>
    <lineage>
        <taxon>Bacteria</taxon>
        <taxon>Pseudomonadati</taxon>
        <taxon>Bacteroidota</taxon>
        <taxon>Flavobacteriia</taxon>
        <taxon>Flavobacteriales</taxon>
        <taxon>Weeksellaceae</taxon>
        <taxon>Elizabethkingia</taxon>
    </lineage>
</organism>
<keyword evidence="2" id="KW-0808">Transferase</keyword>
<dbReference type="Pfam" id="PF13302">
    <property type="entry name" value="Acetyltransf_3"/>
    <property type="match status" value="1"/>
</dbReference>
<dbReference type="AlphaFoldDB" id="A0A1T3MSN0"/>
<sequence length="172" mass="19540">MNSVAFPVLKTERLTLRQLSIGDEQDIFALRSDPKINEFLDRAICKTKEDAINFIKSVNGNIEKGNSFYWAITLTKTNTLIGTVSLFDLSSENNSCEIGYELMTTFQGQGIMTEAIQAVIDYVFHTLKLKKILAFTHYENQNSINLLLKSNFIQSTEMCTENSNLIIFTLTY</sequence>
<dbReference type="RefSeq" id="WP_078771258.1">
    <property type="nucleotide sequence ID" value="NZ_CBCSBR010000032.1"/>
</dbReference>
<gene>
    <name evidence="2" type="ORF">BAZ10_16335</name>
</gene>
<evidence type="ECO:0000313" key="2">
    <source>
        <dbReference type="EMBL" id="OPC67615.1"/>
    </source>
</evidence>